<dbReference type="OrthoDB" id="10409517at2759"/>
<sequence>MKLHCSKILLFFFPLNILVTSYHVYSKNKPSITSHHTQTNRSLCECDTQSTNYNNDVDMKSVRENFDRQTSQRFEEHNKRMTKNRKKCKEQCDKDIQNIILKDKVHKSLAHKVEKTCLKCGVLGGGVAPVWGLVSGLWYAAWETAATAAAIELATQEGIKAGIQAVIQKIGGSHFSMLSGVKWPNFITESYYSTVDGLIKGVTNAVDSCANAGTTANGIIVEARKLLSSPGKEWFVKTVKAGQDAATDKIATVKAAELGKVEATSTQLYTGIGYSVLAIIIIILIMIIIYLVLRYRRKKKMKKKLQYIKLLEQ</sequence>
<dbReference type="Proteomes" id="UP000030697">
    <property type="component" value="Unassembled WGS sequence"/>
</dbReference>
<evidence type="ECO:0000256" key="2">
    <source>
        <dbReference type="SAM" id="SignalP"/>
    </source>
</evidence>
<dbReference type="NCBIfam" id="TIGR01477">
    <property type="entry name" value="RIFIN"/>
    <property type="match status" value="1"/>
</dbReference>
<proteinExistence type="predicted"/>
<gene>
    <name evidence="3" type="ORF">C923_03715</name>
</gene>
<feature type="signal peptide" evidence="2">
    <location>
        <begin position="1"/>
        <end position="21"/>
    </location>
</feature>
<keyword evidence="1" id="KW-0812">Transmembrane</keyword>
<dbReference type="Pfam" id="PF02009">
    <property type="entry name" value="RIFIN"/>
    <property type="match status" value="1"/>
</dbReference>
<keyword evidence="2" id="KW-0732">Signal</keyword>
<evidence type="ECO:0000256" key="1">
    <source>
        <dbReference type="SAM" id="Phobius"/>
    </source>
</evidence>
<reference evidence="3 4" key="1">
    <citation type="submission" date="2013-02" db="EMBL/GenBank/DDBJ databases">
        <title>The Genome Sequence of Plasmodium falciparum UGT5.1.</title>
        <authorList>
            <consortium name="The Broad Institute Genome Sequencing Platform"/>
            <consortium name="The Broad Institute Genome Sequencing Center for Infectious Disease"/>
            <person name="Neafsey D."/>
            <person name="Cheeseman I."/>
            <person name="Volkman S."/>
            <person name="Adams J."/>
            <person name="Walker B."/>
            <person name="Young S.K."/>
            <person name="Zeng Q."/>
            <person name="Gargeya S."/>
            <person name="Fitzgerald M."/>
            <person name="Haas B."/>
            <person name="Abouelleil A."/>
            <person name="Alvarado L."/>
            <person name="Arachchi H.M."/>
            <person name="Berlin A.M."/>
            <person name="Chapman S.B."/>
            <person name="Dewar J."/>
            <person name="Goldberg J."/>
            <person name="Griggs A."/>
            <person name="Gujja S."/>
            <person name="Hansen M."/>
            <person name="Howarth C."/>
            <person name="Imamovic A."/>
            <person name="Larimer J."/>
            <person name="McCowan C."/>
            <person name="Murphy C."/>
            <person name="Neiman D."/>
            <person name="Pearson M."/>
            <person name="Priest M."/>
            <person name="Roberts A."/>
            <person name="Saif S."/>
            <person name="Shea T."/>
            <person name="Sisk P."/>
            <person name="Sykes S."/>
            <person name="Wortman J."/>
            <person name="Nusbaum C."/>
            <person name="Birren B."/>
        </authorList>
    </citation>
    <scope>NUCLEOTIDE SEQUENCE [LARGE SCALE GENOMIC DNA]</scope>
    <source>
        <strain evidence="3 4">UGT5.1</strain>
    </source>
</reference>
<keyword evidence="1" id="KW-0472">Membrane</keyword>
<evidence type="ECO:0000313" key="4">
    <source>
        <dbReference type="Proteomes" id="UP000030697"/>
    </source>
</evidence>
<protein>
    <submittedName>
        <fullName evidence="3">Surface antigen</fullName>
    </submittedName>
</protein>
<dbReference type="AlphaFoldDB" id="W7JL62"/>
<evidence type="ECO:0000313" key="3">
    <source>
        <dbReference type="EMBL" id="EWC75609.1"/>
    </source>
</evidence>
<feature type="chain" id="PRO_5004896738" evidence="2">
    <location>
        <begin position="22"/>
        <end position="313"/>
    </location>
</feature>
<organism evidence="3 4">
    <name type="scientific">Plasmodium falciparum UGT5.1</name>
    <dbReference type="NCBI Taxonomy" id="1237627"/>
    <lineage>
        <taxon>Eukaryota</taxon>
        <taxon>Sar</taxon>
        <taxon>Alveolata</taxon>
        <taxon>Apicomplexa</taxon>
        <taxon>Aconoidasida</taxon>
        <taxon>Haemosporida</taxon>
        <taxon>Plasmodiidae</taxon>
        <taxon>Plasmodium</taxon>
        <taxon>Plasmodium (Laverania)</taxon>
    </lineage>
</organism>
<dbReference type="InterPro" id="IPR006373">
    <property type="entry name" value="VSA_Rifin"/>
</dbReference>
<dbReference type="EMBL" id="KE124634">
    <property type="protein sequence ID" value="EWC75609.1"/>
    <property type="molecule type" value="Genomic_DNA"/>
</dbReference>
<accession>W7JL62</accession>
<name>W7JL62_PLAFA</name>
<feature type="transmembrane region" description="Helical" evidence="1">
    <location>
        <begin position="272"/>
        <end position="293"/>
    </location>
</feature>
<keyword evidence="1" id="KW-1133">Transmembrane helix</keyword>